<keyword evidence="3" id="KW-1185">Reference proteome</keyword>
<feature type="region of interest" description="Disordered" evidence="1">
    <location>
        <begin position="77"/>
        <end position="96"/>
    </location>
</feature>
<dbReference type="Proteomes" id="UP001501777">
    <property type="component" value="Unassembled WGS sequence"/>
</dbReference>
<protein>
    <submittedName>
        <fullName evidence="2">Uncharacterized protein</fullName>
    </submittedName>
</protein>
<organism evidence="2 3">
    <name type="scientific">Streptomyces longisporus</name>
    <dbReference type="NCBI Taxonomy" id="1948"/>
    <lineage>
        <taxon>Bacteria</taxon>
        <taxon>Bacillati</taxon>
        <taxon>Actinomycetota</taxon>
        <taxon>Actinomycetes</taxon>
        <taxon>Kitasatosporales</taxon>
        <taxon>Streptomycetaceae</taxon>
        <taxon>Streptomyces</taxon>
    </lineage>
</organism>
<accession>A0ABN3NF83</accession>
<comment type="caution">
    <text evidence="2">The sequence shown here is derived from an EMBL/GenBank/DDBJ whole genome shotgun (WGS) entry which is preliminary data.</text>
</comment>
<proteinExistence type="predicted"/>
<reference evidence="2 3" key="1">
    <citation type="journal article" date="2019" name="Int. J. Syst. Evol. Microbiol.">
        <title>The Global Catalogue of Microorganisms (GCM) 10K type strain sequencing project: providing services to taxonomists for standard genome sequencing and annotation.</title>
        <authorList>
            <consortium name="The Broad Institute Genomics Platform"/>
            <consortium name="The Broad Institute Genome Sequencing Center for Infectious Disease"/>
            <person name="Wu L."/>
            <person name="Ma J."/>
        </authorList>
    </citation>
    <scope>NUCLEOTIDE SEQUENCE [LARGE SCALE GENOMIC DNA]</scope>
    <source>
        <strain evidence="2 3">JCM 4395</strain>
    </source>
</reference>
<evidence type="ECO:0000313" key="2">
    <source>
        <dbReference type="EMBL" id="GAA2519941.1"/>
    </source>
</evidence>
<dbReference type="EMBL" id="BAAASG010000028">
    <property type="protein sequence ID" value="GAA2519941.1"/>
    <property type="molecule type" value="Genomic_DNA"/>
</dbReference>
<feature type="compositionally biased region" description="Polar residues" evidence="1">
    <location>
        <begin position="7"/>
        <end position="16"/>
    </location>
</feature>
<evidence type="ECO:0000256" key="1">
    <source>
        <dbReference type="SAM" id="MobiDB-lite"/>
    </source>
</evidence>
<gene>
    <name evidence="2" type="ORF">GCM10010276_82600</name>
</gene>
<evidence type="ECO:0000313" key="3">
    <source>
        <dbReference type="Proteomes" id="UP001501777"/>
    </source>
</evidence>
<sequence>MRAAGLTQPSIRTLTCGNPRKSRHRVPVRKAPRAYFLVIEKFCLQAFDRSSIRELESPAGHAAEAARCYRTRALSPVLPKTKGTPEPFTDEGTPFD</sequence>
<name>A0ABN3NF83_STRLO</name>
<feature type="region of interest" description="Disordered" evidence="1">
    <location>
        <begin position="1"/>
        <end position="25"/>
    </location>
</feature>